<accession>A0A5B7IQG8</accession>
<feature type="region of interest" description="Disordered" evidence="1">
    <location>
        <begin position="1"/>
        <end position="21"/>
    </location>
</feature>
<dbReference type="EMBL" id="VSRR010065965">
    <property type="protein sequence ID" value="MPC84633.1"/>
    <property type="molecule type" value="Genomic_DNA"/>
</dbReference>
<organism evidence="2 3">
    <name type="scientific">Portunus trituberculatus</name>
    <name type="common">Swimming crab</name>
    <name type="synonym">Neptunus trituberculatus</name>
    <dbReference type="NCBI Taxonomy" id="210409"/>
    <lineage>
        <taxon>Eukaryota</taxon>
        <taxon>Metazoa</taxon>
        <taxon>Ecdysozoa</taxon>
        <taxon>Arthropoda</taxon>
        <taxon>Crustacea</taxon>
        <taxon>Multicrustacea</taxon>
        <taxon>Malacostraca</taxon>
        <taxon>Eumalacostraca</taxon>
        <taxon>Eucarida</taxon>
        <taxon>Decapoda</taxon>
        <taxon>Pleocyemata</taxon>
        <taxon>Brachyura</taxon>
        <taxon>Eubrachyura</taxon>
        <taxon>Portunoidea</taxon>
        <taxon>Portunidae</taxon>
        <taxon>Portuninae</taxon>
        <taxon>Portunus</taxon>
    </lineage>
</organism>
<dbReference type="Proteomes" id="UP000324222">
    <property type="component" value="Unassembled WGS sequence"/>
</dbReference>
<comment type="caution">
    <text evidence="2">The sequence shown here is derived from an EMBL/GenBank/DDBJ whole genome shotgun (WGS) entry which is preliminary data.</text>
</comment>
<evidence type="ECO:0000313" key="3">
    <source>
        <dbReference type="Proteomes" id="UP000324222"/>
    </source>
</evidence>
<evidence type="ECO:0000256" key="1">
    <source>
        <dbReference type="SAM" id="MobiDB-lite"/>
    </source>
</evidence>
<name>A0A5B7IQG8_PORTR</name>
<reference evidence="2 3" key="1">
    <citation type="submission" date="2019-05" db="EMBL/GenBank/DDBJ databases">
        <title>Another draft genome of Portunus trituberculatus and its Hox gene families provides insights of decapod evolution.</title>
        <authorList>
            <person name="Jeong J.-H."/>
            <person name="Song I."/>
            <person name="Kim S."/>
            <person name="Choi T."/>
            <person name="Kim D."/>
            <person name="Ryu S."/>
            <person name="Kim W."/>
        </authorList>
    </citation>
    <scope>NUCLEOTIDE SEQUENCE [LARGE SCALE GENOMIC DNA]</scope>
    <source>
        <tissue evidence="2">Muscle</tissue>
    </source>
</reference>
<gene>
    <name evidence="2" type="ORF">E2C01_079378</name>
</gene>
<proteinExistence type="predicted"/>
<protein>
    <submittedName>
        <fullName evidence="2">Uncharacterized protein</fullName>
    </submittedName>
</protein>
<dbReference type="AlphaFoldDB" id="A0A5B7IQG8"/>
<evidence type="ECO:0000313" key="2">
    <source>
        <dbReference type="EMBL" id="MPC84633.1"/>
    </source>
</evidence>
<sequence length="71" mass="8222">MTLALPLRQRHKPQTPATWRASSHTYTPYTCLPGRRIPPARRTIASKKKEIEFKACVGYKCIFILFLMQDS</sequence>
<keyword evidence="3" id="KW-1185">Reference proteome</keyword>